<evidence type="ECO:0000256" key="1">
    <source>
        <dbReference type="ARBA" id="ARBA00022679"/>
    </source>
</evidence>
<sequence length="155" mass="17393">MTDIREAGKNDAPILTSLMHAAFRNTQPPSSALLETEELVAGKLESGEEQAAVATVEGRAVGMVRFHWEEEALYFFRLSVSPDAQGQGIGRTLLAWLEQQALERGKRALTCRVRMEMERNVRLYQKAGFQIVKQEIVERSGTQGIPTAYMRKQLV</sequence>
<protein>
    <submittedName>
        <fullName evidence="4">GNAT family N-acetyltransferase</fullName>
    </submittedName>
</protein>
<dbReference type="CDD" id="cd04301">
    <property type="entry name" value="NAT_SF"/>
    <property type="match status" value="1"/>
</dbReference>
<proteinExistence type="predicted"/>
<keyword evidence="2" id="KW-0012">Acyltransferase</keyword>
<evidence type="ECO:0000259" key="3">
    <source>
        <dbReference type="PROSITE" id="PS51186"/>
    </source>
</evidence>
<gene>
    <name evidence="4" type="ORF">RGB73_16755</name>
</gene>
<dbReference type="Pfam" id="PF00583">
    <property type="entry name" value="Acetyltransf_1"/>
    <property type="match status" value="1"/>
</dbReference>
<keyword evidence="1" id="KW-0808">Transferase</keyword>
<reference evidence="4 5" key="1">
    <citation type="submission" date="2023-09" db="EMBL/GenBank/DDBJ databases">
        <title>Complete Genome and Methylome dissection of Bacillus brevis NEB573 original source of BbsI restriction endonuclease.</title>
        <authorList>
            <person name="Fomenkov A."/>
            <person name="Roberts R.D."/>
        </authorList>
    </citation>
    <scope>NUCLEOTIDE SEQUENCE [LARGE SCALE GENOMIC DNA]</scope>
    <source>
        <strain evidence="4 5">NEB573</strain>
    </source>
</reference>
<keyword evidence="5" id="KW-1185">Reference proteome</keyword>
<evidence type="ECO:0000313" key="5">
    <source>
        <dbReference type="Proteomes" id="UP001256827"/>
    </source>
</evidence>
<dbReference type="PANTHER" id="PTHR43877">
    <property type="entry name" value="AMINOALKYLPHOSPHONATE N-ACETYLTRANSFERASE-RELATED-RELATED"/>
    <property type="match status" value="1"/>
</dbReference>
<evidence type="ECO:0000256" key="2">
    <source>
        <dbReference type="ARBA" id="ARBA00023315"/>
    </source>
</evidence>
<dbReference type="Gene3D" id="3.40.630.30">
    <property type="match status" value="1"/>
</dbReference>
<evidence type="ECO:0000313" key="4">
    <source>
        <dbReference type="EMBL" id="WNC12384.1"/>
    </source>
</evidence>
<dbReference type="RefSeq" id="WP_310763762.1">
    <property type="nucleotide sequence ID" value="NZ_CP134050.1"/>
</dbReference>
<dbReference type="InterPro" id="IPR050832">
    <property type="entry name" value="Bact_Acetyltransf"/>
</dbReference>
<organism evidence="4 5">
    <name type="scientific">Brevibacillus brevis</name>
    <name type="common">Bacillus brevis</name>
    <dbReference type="NCBI Taxonomy" id="1393"/>
    <lineage>
        <taxon>Bacteria</taxon>
        <taxon>Bacillati</taxon>
        <taxon>Bacillota</taxon>
        <taxon>Bacilli</taxon>
        <taxon>Bacillales</taxon>
        <taxon>Paenibacillaceae</taxon>
        <taxon>Brevibacillus</taxon>
    </lineage>
</organism>
<dbReference type="InterPro" id="IPR000182">
    <property type="entry name" value="GNAT_dom"/>
</dbReference>
<dbReference type="EMBL" id="CP134050">
    <property type="protein sequence ID" value="WNC12384.1"/>
    <property type="molecule type" value="Genomic_DNA"/>
</dbReference>
<name>A0ABY9SX52_BREBE</name>
<dbReference type="InterPro" id="IPR016181">
    <property type="entry name" value="Acyl_CoA_acyltransferase"/>
</dbReference>
<dbReference type="PROSITE" id="PS51186">
    <property type="entry name" value="GNAT"/>
    <property type="match status" value="1"/>
</dbReference>
<feature type="domain" description="N-acetyltransferase" evidence="3">
    <location>
        <begin position="2"/>
        <end position="155"/>
    </location>
</feature>
<accession>A0ABY9SX52</accession>
<dbReference type="Proteomes" id="UP001256827">
    <property type="component" value="Chromosome"/>
</dbReference>
<dbReference type="SUPFAM" id="SSF55729">
    <property type="entry name" value="Acyl-CoA N-acyltransferases (Nat)"/>
    <property type="match status" value="1"/>
</dbReference>